<keyword evidence="2" id="KW-1185">Reference proteome</keyword>
<evidence type="ECO:0000313" key="1">
    <source>
        <dbReference type="EMBL" id="GMT13672.1"/>
    </source>
</evidence>
<sequence length="178" mass="19780">SKQMRHATCKYNDQGLSDKQLTILAISTNNDYRLSQYDLDTTVQLSSQSINLSYSNRAANSSKLLGSLLQQSLGVVSDRLQLLSVRGIVSIADAHDERSDRNDEILQSHEASECDEDGARRAHSQRLPMELLTTTSNLQSASSHEDEIGRGQFGIKLCPTLLLDSCRIQLHITLTHLQ</sequence>
<protein>
    <submittedName>
        <fullName evidence="1">Uncharacterized protein</fullName>
    </submittedName>
</protein>
<dbReference type="AlphaFoldDB" id="A0AAV5V266"/>
<evidence type="ECO:0000313" key="2">
    <source>
        <dbReference type="Proteomes" id="UP001432322"/>
    </source>
</evidence>
<gene>
    <name evidence="1" type="ORF">PFISCL1PPCAC_4969</name>
</gene>
<proteinExistence type="predicted"/>
<accession>A0AAV5V266</accession>
<dbReference type="EMBL" id="BTSY01000002">
    <property type="protein sequence ID" value="GMT13672.1"/>
    <property type="molecule type" value="Genomic_DNA"/>
</dbReference>
<dbReference type="Proteomes" id="UP001432322">
    <property type="component" value="Unassembled WGS sequence"/>
</dbReference>
<comment type="caution">
    <text evidence="1">The sequence shown here is derived from an EMBL/GenBank/DDBJ whole genome shotgun (WGS) entry which is preliminary data.</text>
</comment>
<reference evidence="1" key="1">
    <citation type="submission" date="2023-10" db="EMBL/GenBank/DDBJ databases">
        <title>Genome assembly of Pristionchus species.</title>
        <authorList>
            <person name="Yoshida K."/>
            <person name="Sommer R.J."/>
        </authorList>
    </citation>
    <scope>NUCLEOTIDE SEQUENCE</scope>
    <source>
        <strain evidence="1">RS5133</strain>
    </source>
</reference>
<name>A0AAV5V266_9BILA</name>
<feature type="non-terminal residue" evidence="1">
    <location>
        <position position="1"/>
    </location>
</feature>
<organism evidence="1 2">
    <name type="scientific">Pristionchus fissidentatus</name>
    <dbReference type="NCBI Taxonomy" id="1538716"/>
    <lineage>
        <taxon>Eukaryota</taxon>
        <taxon>Metazoa</taxon>
        <taxon>Ecdysozoa</taxon>
        <taxon>Nematoda</taxon>
        <taxon>Chromadorea</taxon>
        <taxon>Rhabditida</taxon>
        <taxon>Rhabditina</taxon>
        <taxon>Diplogasteromorpha</taxon>
        <taxon>Diplogasteroidea</taxon>
        <taxon>Neodiplogasteridae</taxon>
        <taxon>Pristionchus</taxon>
    </lineage>
</organism>